<dbReference type="SUPFAM" id="SSF52467">
    <property type="entry name" value="DHS-like NAD/FAD-binding domain"/>
    <property type="match status" value="1"/>
</dbReference>
<feature type="domain" description="Deacetylase sirtuin-type" evidence="5">
    <location>
        <begin position="1"/>
        <end position="276"/>
    </location>
</feature>
<protein>
    <recommendedName>
        <fullName evidence="1">protein acetyllysine N-acetyltransferase</fullName>
        <ecNumber evidence="1">2.3.1.286</ecNumber>
    </recommendedName>
</protein>
<evidence type="ECO:0000313" key="6">
    <source>
        <dbReference type="EMBL" id="EAY28451.1"/>
    </source>
</evidence>
<feature type="binding site" evidence="4">
    <location>
        <position position="142"/>
    </location>
    <ligand>
        <name>Zn(2+)</name>
        <dbReference type="ChEBI" id="CHEBI:29105"/>
    </ligand>
</feature>
<dbReference type="InterPro" id="IPR026591">
    <property type="entry name" value="Sirtuin_cat_small_dom_sf"/>
</dbReference>
<keyword evidence="7" id="KW-1185">Reference proteome</keyword>
<dbReference type="PROSITE" id="PS50305">
    <property type="entry name" value="SIRTUIN"/>
    <property type="match status" value="1"/>
</dbReference>
<dbReference type="EC" id="2.3.1.286" evidence="1"/>
<dbReference type="Pfam" id="PF02146">
    <property type="entry name" value="SIR2"/>
    <property type="match status" value="1"/>
</dbReference>
<dbReference type="GO" id="GO:0046872">
    <property type="term" value="F:metal ion binding"/>
    <property type="evidence" value="ECO:0007669"/>
    <property type="project" value="UniProtKB-KW"/>
</dbReference>
<keyword evidence="3" id="KW-0520">NAD</keyword>
<dbReference type="InterPro" id="IPR029035">
    <property type="entry name" value="DHS-like_NAD/FAD-binding_dom"/>
</dbReference>
<gene>
    <name evidence="6" type="ORF">M23134_04014</name>
</gene>
<feature type="binding site" evidence="4">
    <location>
        <position position="170"/>
    </location>
    <ligand>
        <name>Zn(2+)</name>
        <dbReference type="ChEBI" id="CHEBI:29105"/>
    </ligand>
</feature>
<dbReference type="OrthoDB" id="394960at2"/>
<organism evidence="6 7">
    <name type="scientific">Microscilla marina ATCC 23134</name>
    <dbReference type="NCBI Taxonomy" id="313606"/>
    <lineage>
        <taxon>Bacteria</taxon>
        <taxon>Pseudomonadati</taxon>
        <taxon>Bacteroidota</taxon>
        <taxon>Cytophagia</taxon>
        <taxon>Cytophagales</taxon>
        <taxon>Microscillaceae</taxon>
        <taxon>Microscilla</taxon>
    </lineage>
</organism>
<keyword evidence="2" id="KW-0808">Transferase</keyword>
<dbReference type="InterPro" id="IPR003000">
    <property type="entry name" value="Sirtuin"/>
</dbReference>
<dbReference type="RefSeq" id="WP_002698191.1">
    <property type="nucleotide sequence ID" value="NZ_AAWS01000016.1"/>
</dbReference>
<feature type="active site" description="Proton acceptor" evidence="4">
    <location>
        <position position="130"/>
    </location>
</feature>
<dbReference type="PANTHER" id="PTHR11085">
    <property type="entry name" value="NAD-DEPENDENT PROTEIN DEACYLASE SIRTUIN-5, MITOCHONDRIAL-RELATED"/>
    <property type="match status" value="1"/>
</dbReference>
<evidence type="ECO:0000259" key="5">
    <source>
        <dbReference type="PROSITE" id="PS50305"/>
    </source>
</evidence>
<reference evidence="6 7" key="1">
    <citation type="submission" date="2007-01" db="EMBL/GenBank/DDBJ databases">
        <authorList>
            <person name="Haygood M."/>
            <person name="Podell S."/>
            <person name="Anderson C."/>
            <person name="Hopkinson B."/>
            <person name="Roe K."/>
            <person name="Barbeau K."/>
            <person name="Gaasterland T."/>
            <person name="Ferriera S."/>
            <person name="Johnson J."/>
            <person name="Kravitz S."/>
            <person name="Beeson K."/>
            <person name="Sutton G."/>
            <person name="Rogers Y.-H."/>
            <person name="Friedman R."/>
            <person name="Frazier M."/>
            <person name="Venter J.C."/>
        </authorList>
    </citation>
    <scope>NUCLEOTIDE SEQUENCE [LARGE SCALE GENOMIC DNA]</scope>
    <source>
        <strain evidence="6 7">ATCC 23134</strain>
    </source>
</reference>
<dbReference type="GO" id="GO:0017136">
    <property type="term" value="F:histone deacetylase activity, NAD-dependent"/>
    <property type="evidence" value="ECO:0007669"/>
    <property type="project" value="TreeGrafter"/>
</dbReference>
<evidence type="ECO:0000256" key="1">
    <source>
        <dbReference type="ARBA" id="ARBA00012928"/>
    </source>
</evidence>
<feature type="binding site" evidence="4">
    <location>
        <position position="138"/>
    </location>
    <ligand>
        <name>Zn(2+)</name>
        <dbReference type="ChEBI" id="CHEBI:29105"/>
    </ligand>
</feature>
<dbReference type="Proteomes" id="UP000004095">
    <property type="component" value="Unassembled WGS sequence"/>
</dbReference>
<dbReference type="eggNOG" id="COG0846">
    <property type="taxonomic scope" value="Bacteria"/>
</dbReference>
<dbReference type="Gene3D" id="3.40.50.1220">
    <property type="entry name" value="TPP-binding domain"/>
    <property type="match status" value="1"/>
</dbReference>
<dbReference type="GO" id="GO:0070403">
    <property type="term" value="F:NAD+ binding"/>
    <property type="evidence" value="ECO:0007669"/>
    <property type="project" value="InterPro"/>
</dbReference>
<evidence type="ECO:0000256" key="2">
    <source>
        <dbReference type="ARBA" id="ARBA00022679"/>
    </source>
</evidence>
<keyword evidence="4" id="KW-0862">Zinc</keyword>
<dbReference type="InterPro" id="IPR050134">
    <property type="entry name" value="NAD-dep_sirtuin_deacylases"/>
</dbReference>
<evidence type="ECO:0000256" key="3">
    <source>
        <dbReference type="ARBA" id="ARBA00023027"/>
    </source>
</evidence>
<sequence length="276" mass="31852">MEHEKIQQFIDWLQYADLLMVHTGAGMSKDSGVPTYREDGAGEWGKVSGEREGSIFEIMNPTYMDEHPVYMWKRFTRRSQQFKDLVPHQGYFILMDWIKRFNLDYFFITSNIDGQHLKAGATKDKVREVHGSIFHLQCSVPCHQEVWEGDTNEAIDVNNENLQLEDLPKCPKCGKMSRPNVYMFRDHTYVPARSKWQKSNLEKTLAAHKKVLVLEIGSGPHVQTIRAMTRKIVREKNAKLIRINPDYSDVRAPHMGIADGAMATLSVVHNEVVKMF</sequence>
<dbReference type="PANTHER" id="PTHR11085:SF10">
    <property type="entry name" value="NAD-DEPENDENT PROTEIN DEACYLASE SIRTUIN-5, MITOCHONDRIAL-RELATED"/>
    <property type="match status" value="1"/>
</dbReference>
<accession>A1ZMS1</accession>
<name>A1ZMS1_MICM2</name>
<dbReference type="EMBL" id="AAWS01000016">
    <property type="protein sequence ID" value="EAY28451.1"/>
    <property type="molecule type" value="Genomic_DNA"/>
</dbReference>
<evidence type="ECO:0000256" key="4">
    <source>
        <dbReference type="PROSITE-ProRule" id="PRU00236"/>
    </source>
</evidence>
<feature type="binding site" evidence="4">
    <location>
        <position position="173"/>
    </location>
    <ligand>
        <name>Zn(2+)</name>
        <dbReference type="ChEBI" id="CHEBI:29105"/>
    </ligand>
</feature>
<dbReference type="Gene3D" id="3.30.1600.10">
    <property type="entry name" value="SIR2/SIRT2 'Small Domain"/>
    <property type="match status" value="1"/>
</dbReference>
<keyword evidence="4" id="KW-0479">Metal-binding</keyword>
<comment type="caution">
    <text evidence="6">The sequence shown here is derived from an EMBL/GenBank/DDBJ whole genome shotgun (WGS) entry which is preliminary data.</text>
</comment>
<proteinExistence type="predicted"/>
<dbReference type="InterPro" id="IPR026590">
    <property type="entry name" value="Ssirtuin_cat_dom"/>
</dbReference>
<dbReference type="CDD" id="cd00296">
    <property type="entry name" value="SIR2"/>
    <property type="match status" value="1"/>
</dbReference>
<dbReference type="AlphaFoldDB" id="A1ZMS1"/>
<evidence type="ECO:0000313" key="7">
    <source>
        <dbReference type="Proteomes" id="UP000004095"/>
    </source>
</evidence>